<feature type="domain" description="CBS" evidence="10">
    <location>
        <begin position="202"/>
        <end position="260"/>
    </location>
</feature>
<dbReference type="Pfam" id="PF01769">
    <property type="entry name" value="MgtE"/>
    <property type="match status" value="1"/>
</dbReference>
<feature type="transmembrane region" description="Helical" evidence="9">
    <location>
        <begin position="424"/>
        <end position="447"/>
    </location>
</feature>
<dbReference type="InterPro" id="IPR036739">
    <property type="entry name" value="SLC41_membr_dom_sf"/>
</dbReference>
<protein>
    <recommendedName>
        <fullName evidence="9">Magnesium transporter MgtE</fullName>
    </recommendedName>
</protein>
<evidence type="ECO:0000256" key="4">
    <source>
        <dbReference type="ARBA" id="ARBA00022692"/>
    </source>
</evidence>
<evidence type="ECO:0000256" key="7">
    <source>
        <dbReference type="ARBA" id="ARBA00023136"/>
    </source>
</evidence>
<evidence type="ECO:0000313" key="11">
    <source>
        <dbReference type="EMBL" id="AVG24492.1"/>
    </source>
</evidence>
<evidence type="ECO:0000313" key="12">
    <source>
        <dbReference type="Proteomes" id="UP000243077"/>
    </source>
</evidence>
<comment type="subunit">
    <text evidence="9">Homodimer.</text>
</comment>
<dbReference type="InterPro" id="IPR006668">
    <property type="entry name" value="Mg_transptr_MgtE_intracell_dom"/>
</dbReference>
<comment type="function">
    <text evidence="9">Acts as a magnesium transporter.</text>
</comment>
<dbReference type="SUPFAM" id="SSF158791">
    <property type="entry name" value="MgtE N-terminal domain-like"/>
    <property type="match status" value="1"/>
</dbReference>
<sequence length="449" mass="47630">MADDAEPPELSLTGALNLGGLGPVAQWLDTKAAHEIAEELTRLNPVQSAMVWRMLPRDTALEIFEELDSFQQQQLLSGMRDQAFSEIVEEMDPDDRARLLGEAPAGFVRRVLAGLSHKERNMTASLLGFPEGSVGRVMSPEVVTVSESTKISDVLDVVRRKGSDAETIDLLAIVDRSRKLVGVVGLSHVVLGDPDLNVGEIADHGAPTIDVTEDAEKAARLVQETNRLGLMVVDSENRVLGVLTVDDALEVIEAADTEDIARQAGALPSTGHYLSDSVMRLARLRVFWLAILMSAATITVWVMGLFESALAEITALALFIPLLVGTGGNIAAQAATSAVRAVAVGEVRPGDAWRVAWRESRVGLLLGVVLGAIAFGAGWWVAGLAVAFTVGLSIVLLAVWATTVGSTMPLAAQALKIDPAVISVPLVTTLVDTSGLLIYFLVAGLILSI</sequence>
<reference evidence="11 12" key="1">
    <citation type="submission" date="2018-02" db="EMBL/GenBank/DDBJ databases">
        <title>Complete genome of the streamlined marine actinobacterium Pontimonas salivibrio CL-TW6 adapted to coastal planktonic lifestype.</title>
        <authorList>
            <person name="Cho B.C."/>
            <person name="Hardies S.C."/>
            <person name="Jang G.I."/>
            <person name="Hwang C.Y."/>
        </authorList>
    </citation>
    <scope>NUCLEOTIDE SEQUENCE [LARGE SCALE GENOMIC DNA]</scope>
    <source>
        <strain evidence="11 12">CL-TW6</strain>
    </source>
</reference>
<keyword evidence="9" id="KW-1003">Cell membrane</keyword>
<feature type="transmembrane region" description="Helical" evidence="9">
    <location>
        <begin position="388"/>
        <end position="412"/>
    </location>
</feature>
<dbReference type="InterPro" id="IPR006667">
    <property type="entry name" value="SLC41_membr_dom"/>
</dbReference>
<dbReference type="InterPro" id="IPR006669">
    <property type="entry name" value="MgtE_transporter"/>
</dbReference>
<organism evidence="11 12">
    <name type="scientific">Pontimonas salivibrio</name>
    <dbReference type="NCBI Taxonomy" id="1159327"/>
    <lineage>
        <taxon>Bacteria</taxon>
        <taxon>Bacillati</taxon>
        <taxon>Actinomycetota</taxon>
        <taxon>Actinomycetes</taxon>
        <taxon>Micrococcales</taxon>
        <taxon>Microbacteriaceae</taxon>
        <taxon>Pontimonas</taxon>
    </lineage>
</organism>
<dbReference type="EMBL" id="CP026923">
    <property type="protein sequence ID" value="AVG24492.1"/>
    <property type="molecule type" value="Genomic_DNA"/>
</dbReference>
<dbReference type="InterPro" id="IPR038076">
    <property type="entry name" value="MgtE_N_sf"/>
</dbReference>
<feature type="transmembrane region" description="Helical" evidence="9">
    <location>
        <begin position="318"/>
        <end position="342"/>
    </location>
</feature>
<dbReference type="PANTHER" id="PTHR43773">
    <property type="entry name" value="MAGNESIUM TRANSPORTER MGTE"/>
    <property type="match status" value="1"/>
</dbReference>
<keyword evidence="4 9" id="KW-0812">Transmembrane</keyword>
<dbReference type="SMART" id="SM00924">
    <property type="entry name" value="MgtE_N"/>
    <property type="match status" value="1"/>
</dbReference>
<evidence type="ECO:0000256" key="8">
    <source>
        <dbReference type="PROSITE-ProRule" id="PRU00703"/>
    </source>
</evidence>
<keyword evidence="9" id="KW-0479">Metal-binding</keyword>
<keyword evidence="8" id="KW-0129">CBS domain</keyword>
<accession>A0A2L2BSA2</accession>
<dbReference type="Gene3D" id="1.25.60.10">
    <property type="entry name" value="MgtE N-terminal domain-like"/>
    <property type="match status" value="1"/>
</dbReference>
<dbReference type="Pfam" id="PF03448">
    <property type="entry name" value="MgtE_N"/>
    <property type="match status" value="1"/>
</dbReference>
<keyword evidence="7 9" id="KW-0472">Membrane</keyword>
<proteinExistence type="inferred from homology"/>
<dbReference type="OrthoDB" id="9790355at2"/>
<dbReference type="GO" id="GO:0005886">
    <property type="term" value="C:plasma membrane"/>
    <property type="evidence" value="ECO:0007669"/>
    <property type="project" value="UniProtKB-SubCell"/>
</dbReference>
<feature type="domain" description="CBS" evidence="10">
    <location>
        <begin position="138"/>
        <end position="201"/>
    </location>
</feature>
<evidence type="ECO:0000256" key="6">
    <source>
        <dbReference type="ARBA" id="ARBA00022989"/>
    </source>
</evidence>
<evidence type="ECO:0000256" key="3">
    <source>
        <dbReference type="ARBA" id="ARBA00022448"/>
    </source>
</evidence>
<gene>
    <name evidence="11" type="ORF">C3B54_111555</name>
</gene>
<dbReference type="GO" id="GO:0015095">
    <property type="term" value="F:magnesium ion transmembrane transporter activity"/>
    <property type="evidence" value="ECO:0007669"/>
    <property type="project" value="UniProtKB-UniRule"/>
</dbReference>
<feature type="transmembrane region" description="Helical" evidence="9">
    <location>
        <begin position="362"/>
        <end position="382"/>
    </location>
</feature>
<dbReference type="SMART" id="SM00116">
    <property type="entry name" value="CBS"/>
    <property type="match status" value="2"/>
</dbReference>
<evidence type="ECO:0000256" key="9">
    <source>
        <dbReference type="RuleBase" id="RU362011"/>
    </source>
</evidence>
<dbReference type="InterPro" id="IPR046342">
    <property type="entry name" value="CBS_dom_sf"/>
</dbReference>
<keyword evidence="6 9" id="KW-1133">Transmembrane helix</keyword>
<evidence type="ECO:0000256" key="1">
    <source>
        <dbReference type="ARBA" id="ARBA00004141"/>
    </source>
</evidence>
<dbReference type="AlphaFoldDB" id="A0A2L2BSA2"/>
<dbReference type="Proteomes" id="UP000243077">
    <property type="component" value="Chromosome"/>
</dbReference>
<keyword evidence="3 9" id="KW-0813">Transport</keyword>
<dbReference type="InterPro" id="IPR000644">
    <property type="entry name" value="CBS_dom"/>
</dbReference>
<evidence type="ECO:0000259" key="10">
    <source>
        <dbReference type="PROSITE" id="PS51371"/>
    </source>
</evidence>
<keyword evidence="12" id="KW-1185">Reference proteome</keyword>
<dbReference type="KEGG" id="psai:C3B54_111555"/>
<evidence type="ECO:0000256" key="5">
    <source>
        <dbReference type="ARBA" id="ARBA00022842"/>
    </source>
</evidence>
<dbReference type="PROSITE" id="PS51371">
    <property type="entry name" value="CBS"/>
    <property type="match status" value="2"/>
</dbReference>
<dbReference type="CDD" id="cd04606">
    <property type="entry name" value="CBS_pair_Mg_transporter"/>
    <property type="match status" value="1"/>
</dbReference>
<dbReference type="RefSeq" id="WP_104913961.1">
    <property type="nucleotide sequence ID" value="NZ_CP026923.1"/>
</dbReference>
<dbReference type="SUPFAM" id="SSF54631">
    <property type="entry name" value="CBS-domain pair"/>
    <property type="match status" value="1"/>
</dbReference>
<dbReference type="Pfam" id="PF00571">
    <property type="entry name" value="CBS"/>
    <property type="match status" value="2"/>
</dbReference>
<dbReference type="PANTHER" id="PTHR43773:SF1">
    <property type="entry name" value="MAGNESIUM TRANSPORTER MGTE"/>
    <property type="match status" value="1"/>
</dbReference>
<keyword evidence="5 9" id="KW-0460">Magnesium</keyword>
<dbReference type="GO" id="GO:0046872">
    <property type="term" value="F:metal ion binding"/>
    <property type="evidence" value="ECO:0007669"/>
    <property type="project" value="UniProtKB-KW"/>
</dbReference>
<dbReference type="SUPFAM" id="SSF161093">
    <property type="entry name" value="MgtE membrane domain-like"/>
    <property type="match status" value="1"/>
</dbReference>
<dbReference type="Gene3D" id="1.10.357.20">
    <property type="entry name" value="SLC41 divalent cation transporters, integral membrane domain"/>
    <property type="match status" value="1"/>
</dbReference>
<comment type="subcellular location">
    <subcellularLocation>
        <location evidence="9">Cell membrane</location>
        <topology evidence="9">Multi-pass membrane protein</topology>
    </subcellularLocation>
    <subcellularLocation>
        <location evidence="1">Membrane</location>
        <topology evidence="1">Multi-pass membrane protein</topology>
    </subcellularLocation>
</comment>
<dbReference type="Gene3D" id="3.10.580.10">
    <property type="entry name" value="CBS-domain"/>
    <property type="match status" value="1"/>
</dbReference>
<feature type="transmembrane region" description="Helical" evidence="9">
    <location>
        <begin position="286"/>
        <end position="306"/>
    </location>
</feature>
<comment type="similarity">
    <text evidence="2 9">Belongs to the SLC41A transporter family.</text>
</comment>
<evidence type="ECO:0000256" key="2">
    <source>
        <dbReference type="ARBA" id="ARBA00009749"/>
    </source>
</evidence>
<dbReference type="NCBIfam" id="TIGR00400">
    <property type="entry name" value="mgtE"/>
    <property type="match status" value="1"/>
</dbReference>
<name>A0A2L2BSA2_9MICO</name>